<protein>
    <submittedName>
        <fullName evidence="5">DNA-binding MarR family transcriptional regulator</fullName>
    </submittedName>
</protein>
<comment type="caution">
    <text evidence="5">The sequence shown here is derived from an EMBL/GenBank/DDBJ whole genome shotgun (WGS) entry which is preliminary data.</text>
</comment>
<keyword evidence="3" id="KW-0804">Transcription</keyword>
<dbReference type="GO" id="GO:0003700">
    <property type="term" value="F:DNA-binding transcription factor activity"/>
    <property type="evidence" value="ECO:0007669"/>
    <property type="project" value="InterPro"/>
</dbReference>
<accession>A0A840QSD4</accession>
<keyword evidence="2 5" id="KW-0238">DNA-binding</keyword>
<dbReference type="InterPro" id="IPR000835">
    <property type="entry name" value="HTH_MarR-typ"/>
</dbReference>
<dbReference type="PANTHER" id="PTHR42756:SF1">
    <property type="entry name" value="TRANSCRIPTIONAL REPRESSOR OF EMRAB OPERON"/>
    <property type="match status" value="1"/>
</dbReference>
<proteinExistence type="predicted"/>
<dbReference type="PROSITE" id="PS50995">
    <property type="entry name" value="HTH_MARR_2"/>
    <property type="match status" value="1"/>
</dbReference>
<dbReference type="PANTHER" id="PTHR42756">
    <property type="entry name" value="TRANSCRIPTIONAL REGULATOR, MARR"/>
    <property type="match status" value="1"/>
</dbReference>
<keyword evidence="1" id="KW-0805">Transcription regulation</keyword>
<dbReference type="Pfam" id="PF12802">
    <property type="entry name" value="MarR_2"/>
    <property type="match status" value="1"/>
</dbReference>
<dbReference type="GO" id="GO:0003677">
    <property type="term" value="F:DNA binding"/>
    <property type="evidence" value="ECO:0007669"/>
    <property type="project" value="UniProtKB-KW"/>
</dbReference>
<dbReference type="AlphaFoldDB" id="A0A840QSD4"/>
<dbReference type="InterPro" id="IPR036390">
    <property type="entry name" value="WH_DNA-bd_sf"/>
</dbReference>
<feature type="domain" description="HTH marR-type" evidence="4">
    <location>
        <begin position="1"/>
        <end position="138"/>
    </location>
</feature>
<dbReference type="Proteomes" id="UP000551878">
    <property type="component" value="Unassembled WGS sequence"/>
</dbReference>
<dbReference type="RefSeq" id="WP_184664702.1">
    <property type="nucleotide sequence ID" value="NZ_JACHHB010000011.1"/>
</dbReference>
<organism evidence="5 6">
    <name type="scientific">Texcoconibacillus texcoconensis</name>
    <dbReference type="NCBI Taxonomy" id="1095777"/>
    <lineage>
        <taxon>Bacteria</taxon>
        <taxon>Bacillati</taxon>
        <taxon>Bacillota</taxon>
        <taxon>Bacilli</taxon>
        <taxon>Bacillales</taxon>
        <taxon>Bacillaceae</taxon>
        <taxon>Texcoconibacillus</taxon>
    </lineage>
</organism>
<keyword evidence="6" id="KW-1185">Reference proteome</keyword>
<name>A0A840QSD4_9BACI</name>
<gene>
    <name evidence="5" type="ORF">HNQ41_002468</name>
</gene>
<dbReference type="PRINTS" id="PR00598">
    <property type="entry name" value="HTHMARR"/>
</dbReference>
<dbReference type="Gene3D" id="1.10.10.10">
    <property type="entry name" value="Winged helix-like DNA-binding domain superfamily/Winged helix DNA-binding domain"/>
    <property type="match status" value="1"/>
</dbReference>
<dbReference type="EMBL" id="JACHHB010000011">
    <property type="protein sequence ID" value="MBB5174274.1"/>
    <property type="molecule type" value="Genomic_DNA"/>
</dbReference>
<dbReference type="SUPFAM" id="SSF46785">
    <property type="entry name" value="Winged helix' DNA-binding domain"/>
    <property type="match status" value="1"/>
</dbReference>
<evidence type="ECO:0000256" key="3">
    <source>
        <dbReference type="ARBA" id="ARBA00023163"/>
    </source>
</evidence>
<reference evidence="5 6" key="1">
    <citation type="submission" date="2020-08" db="EMBL/GenBank/DDBJ databases">
        <title>Genomic Encyclopedia of Type Strains, Phase IV (KMG-IV): sequencing the most valuable type-strain genomes for metagenomic binning, comparative biology and taxonomic classification.</title>
        <authorList>
            <person name="Goeker M."/>
        </authorList>
    </citation>
    <scope>NUCLEOTIDE SEQUENCE [LARGE SCALE GENOMIC DNA]</scope>
    <source>
        <strain evidence="5 6">DSM 24696</strain>
    </source>
</reference>
<dbReference type="SMART" id="SM00347">
    <property type="entry name" value="HTH_MARR"/>
    <property type="match status" value="1"/>
</dbReference>
<sequence>MARELDQMLGYHIGVVSHLIQKRHNQNLAKYDLTTSQAKVLYFLTKHGEQTQVELQRRLYIQASSMNGIIDSMRKNDLIEKRNHPNDGRTKVIQLTDKGSDLEKQLWSEVEIQDEELLEGFTNEEQQLMISWLKRIETNMKDKLDC</sequence>
<evidence type="ECO:0000313" key="6">
    <source>
        <dbReference type="Proteomes" id="UP000551878"/>
    </source>
</evidence>
<evidence type="ECO:0000313" key="5">
    <source>
        <dbReference type="EMBL" id="MBB5174274.1"/>
    </source>
</evidence>
<evidence type="ECO:0000256" key="2">
    <source>
        <dbReference type="ARBA" id="ARBA00023125"/>
    </source>
</evidence>
<dbReference type="InterPro" id="IPR036388">
    <property type="entry name" value="WH-like_DNA-bd_sf"/>
</dbReference>
<evidence type="ECO:0000259" key="4">
    <source>
        <dbReference type="PROSITE" id="PS50995"/>
    </source>
</evidence>
<evidence type="ECO:0000256" key="1">
    <source>
        <dbReference type="ARBA" id="ARBA00023015"/>
    </source>
</evidence>